<dbReference type="InterPro" id="IPR011008">
    <property type="entry name" value="Dimeric_a/b-barrel"/>
</dbReference>
<dbReference type="OrthoDB" id="2519291at2759"/>
<organism evidence="3 4">
    <name type="scientific">Neocucurbitaria cava</name>
    <dbReference type="NCBI Taxonomy" id="798079"/>
    <lineage>
        <taxon>Eukaryota</taxon>
        <taxon>Fungi</taxon>
        <taxon>Dikarya</taxon>
        <taxon>Ascomycota</taxon>
        <taxon>Pezizomycotina</taxon>
        <taxon>Dothideomycetes</taxon>
        <taxon>Pleosporomycetidae</taxon>
        <taxon>Pleosporales</taxon>
        <taxon>Pleosporineae</taxon>
        <taxon>Cucurbitariaceae</taxon>
        <taxon>Neocucurbitaria</taxon>
    </lineage>
</organism>
<dbReference type="Pfam" id="PF07110">
    <property type="entry name" value="EthD"/>
    <property type="match status" value="1"/>
</dbReference>
<dbReference type="Proteomes" id="UP001140560">
    <property type="component" value="Unassembled WGS sequence"/>
</dbReference>
<evidence type="ECO:0000313" key="3">
    <source>
        <dbReference type="EMBL" id="KAJ4371972.1"/>
    </source>
</evidence>
<dbReference type="EMBL" id="JAPEUY010000006">
    <property type="protein sequence ID" value="KAJ4371972.1"/>
    <property type="molecule type" value="Genomic_DNA"/>
</dbReference>
<comment type="similarity">
    <text evidence="1">Belongs to the tpcK family.</text>
</comment>
<reference evidence="3" key="1">
    <citation type="submission" date="2022-10" db="EMBL/GenBank/DDBJ databases">
        <title>Tapping the CABI collections for fungal endophytes: first genome assemblies for Collariella, Neodidymelliopsis, Ascochyta clinopodiicola, Didymella pomorum, Didymosphaeria variabile, Neocosmospora piperis and Neocucurbitaria cava.</title>
        <authorList>
            <person name="Hill R."/>
        </authorList>
    </citation>
    <scope>NUCLEOTIDE SEQUENCE</scope>
    <source>
        <strain evidence="3">IMI 356814</strain>
    </source>
</reference>
<dbReference type="InterPro" id="IPR009799">
    <property type="entry name" value="EthD_dom"/>
</dbReference>
<comment type="caution">
    <text evidence="3">The sequence shown here is derived from an EMBL/GenBank/DDBJ whole genome shotgun (WGS) entry which is preliminary data.</text>
</comment>
<keyword evidence="4" id="KW-1185">Reference proteome</keyword>
<name>A0A9W8YA08_9PLEO</name>
<evidence type="ECO:0000256" key="1">
    <source>
        <dbReference type="ARBA" id="ARBA00005986"/>
    </source>
</evidence>
<dbReference type="GO" id="GO:0016491">
    <property type="term" value="F:oxidoreductase activity"/>
    <property type="evidence" value="ECO:0007669"/>
    <property type="project" value="InterPro"/>
</dbReference>
<gene>
    <name evidence="3" type="ORF">N0V83_003745</name>
</gene>
<dbReference type="SUPFAM" id="SSF54909">
    <property type="entry name" value="Dimeric alpha+beta barrel"/>
    <property type="match status" value="1"/>
</dbReference>
<accession>A0A9W8YA08</accession>
<evidence type="ECO:0000259" key="2">
    <source>
        <dbReference type="Pfam" id="PF07110"/>
    </source>
</evidence>
<dbReference type="Gene3D" id="3.30.70.100">
    <property type="match status" value="1"/>
</dbReference>
<proteinExistence type="inferred from homology"/>
<dbReference type="AlphaFoldDB" id="A0A9W8YA08"/>
<evidence type="ECO:0000313" key="4">
    <source>
        <dbReference type="Proteomes" id="UP001140560"/>
    </source>
</evidence>
<feature type="domain" description="EthD" evidence="2">
    <location>
        <begin position="48"/>
        <end position="153"/>
    </location>
</feature>
<protein>
    <recommendedName>
        <fullName evidence="2">EthD domain-containing protein</fullName>
    </recommendedName>
</protein>
<sequence length="168" mass="19076">MSDLTNPADISSVDTSSNSKINCYGPKARRKVFNNRMGVTVFMFVPRKPGMSIEAFKDHYENKHVPLVLRALGDAKPVSHTRYYCQRNPAAQGDAEVPPPLLYMGDVNTIDYDCITIMELEDEAHFKRFNEAFETSPLKKDVEADQKIFADESKFKILAVESPRVSRR</sequence>